<name>A0AAN5DG71_9BILA</name>
<sequence>MQSTYLSALSVIPSRRKTVQERMEEREEKKTSKTEKPIRDQGQDQVPLSHTVANVQVPSASSNTNDDLSAKKRLGLHYPGKVYRLRVKDGMEKERALSKAHPSQVWKIIAVLSREDKDRLTKLMDGIRKDHGRVEKECIIGASCDGSKILVKYLHVPAAAWISRGLNDDLLKKRAFRMEMESEIAHYLQEICIEKKLNINKEFGGRYLKSPRGSDIFPNDKMTKLHTLIRARERDINEINAVNGLPPIYVLDWSGEYFDYRSNSLFDFQYTNCMWPSARVRKVMNKGQNRMDGDWCNKNCGCELDGCACRRDKAWESLSQTECWDDCPCFIEKCPNRVVQRGRQVPLVMMRDRVKGWTMRAATPINKGQYICEYTGEVLTYAEHLARRDETYSIEYFWCFEEKDRKPESVDKQDDPARSRGWWMTGYCHRKFVITAKKKGNEGRTFSHSCRPNMKIMATYLERHGYGYHRWAFYALEDIKTGAELTWNYFGDQLTNAQRENKKIWSPTLHQCNCDFEECAIKPPPENLKQDEEDPYDSCSSADEEEEEEVPSRASASVENRKP</sequence>
<evidence type="ECO:0000256" key="7">
    <source>
        <dbReference type="ARBA" id="ARBA00022833"/>
    </source>
</evidence>
<keyword evidence="6" id="KW-0479">Metal-binding</keyword>
<evidence type="ECO:0000256" key="8">
    <source>
        <dbReference type="SAM" id="MobiDB-lite"/>
    </source>
</evidence>
<dbReference type="GO" id="GO:0046872">
    <property type="term" value="F:metal ion binding"/>
    <property type="evidence" value="ECO:0007669"/>
    <property type="project" value="UniProtKB-KW"/>
</dbReference>
<keyword evidence="7" id="KW-0862">Zinc</keyword>
<feature type="non-terminal residue" evidence="10">
    <location>
        <position position="563"/>
    </location>
</feature>
<keyword evidence="11" id="KW-1185">Reference proteome</keyword>
<dbReference type="AlphaFoldDB" id="A0AAN5DG71"/>
<evidence type="ECO:0000256" key="2">
    <source>
        <dbReference type="ARBA" id="ARBA00022454"/>
    </source>
</evidence>
<evidence type="ECO:0000256" key="3">
    <source>
        <dbReference type="ARBA" id="ARBA00022603"/>
    </source>
</evidence>
<keyword evidence="5" id="KW-0949">S-adenosyl-L-methionine</keyword>
<dbReference type="InterPro" id="IPR001214">
    <property type="entry name" value="SET_dom"/>
</dbReference>
<dbReference type="GO" id="GO:0005694">
    <property type="term" value="C:chromosome"/>
    <property type="evidence" value="ECO:0007669"/>
    <property type="project" value="UniProtKB-SubCell"/>
</dbReference>
<dbReference type="Gene3D" id="2.170.270.10">
    <property type="entry name" value="SET domain"/>
    <property type="match status" value="1"/>
</dbReference>
<dbReference type="Pfam" id="PF00856">
    <property type="entry name" value="SET"/>
    <property type="match status" value="1"/>
</dbReference>
<dbReference type="PANTHER" id="PTHR46223">
    <property type="entry name" value="HISTONE-LYSINE N-METHYLTRANSFERASE SUV39H"/>
    <property type="match status" value="1"/>
</dbReference>
<evidence type="ECO:0000259" key="9">
    <source>
        <dbReference type="PROSITE" id="PS50280"/>
    </source>
</evidence>
<organism evidence="10 11">
    <name type="scientific">Pristionchus mayeri</name>
    <dbReference type="NCBI Taxonomy" id="1317129"/>
    <lineage>
        <taxon>Eukaryota</taxon>
        <taxon>Metazoa</taxon>
        <taxon>Ecdysozoa</taxon>
        <taxon>Nematoda</taxon>
        <taxon>Chromadorea</taxon>
        <taxon>Rhabditida</taxon>
        <taxon>Rhabditina</taxon>
        <taxon>Diplogasteromorpha</taxon>
        <taxon>Diplogasteroidea</taxon>
        <taxon>Neodiplogasteridae</taxon>
        <taxon>Pristionchus</taxon>
    </lineage>
</organism>
<keyword evidence="3" id="KW-0489">Methyltransferase</keyword>
<evidence type="ECO:0000313" key="10">
    <source>
        <dbReference type="EMBL" id="GMR62584.1"/>
    </source>
</evidence>
<dbReference type="SUPFAM" id="SSF82199">
    <property type="entry name" value="SET domain"/>
    <property type="match status" value="1"/>
</dbReference>
<dbReference type="InterPro" id="IPR050973">
    <property type="entry name" value="H3K9_Histone-Lys_N-MTase"/>
</dbReference>
<dbReference type="EMBL" id="BTRK01000006">
    <property type="protein sequence ID" value="GMR62584.1"/>
    <property type="molecule type" value="Genomic_DNA"/>
</dbReference>
<accession>A0AAN5DG71</accession>
<evidence type="ECO:0000256" key="1">
    <source>
        <dbReference type="ARBA" id="ARBA00004286"/>
    </source>
</evidence>
<keyword evidence="2" id="KW-0158">Chromosome</keyword>
<dbReference type="PROSITE" id="PS50280">
    <property type="entry name" value="SET"/>
    <property type="match status" value="1"/>
</dbReference>
<feature type="compositionally biased region" description="Low complexity" evidence="8">
    <location>
        <begin position="552"/>
        <end position="563"/>
    </location>
</feature>
<gene>
    <name evidence="10" type="ORF">PMAYCL1PPCAC_32779</name>
</gene>
<dbReference type="SMART" id="SM00317">
    <property type="entry name" value="SET"/>
    <property type="match status" value="1"/>
</dbReference>
<feature type="region of interest" description="Disordered" evidence="8">
    <location>
        <begin position="523"/>
        <end position="563"/>
    </location>
</feature>
<comment type="caution">
    <text evidence="10">The sequence shown here is derived from an EMBL/GenBank/DDBJ whole genome shotgun (WGS) entry which is preliminary data.</text>
</comment>
<comment type="subcellular location">
    <subcellularLocation>
        <location evidence="1">Chromosome</location>
    </subcellularLocation>
</comment>
<dbReference type="GO" id="GO:0008168">
    <property type="term" value="F:methyltransferase activity"/>
    <property type="evidence" value="ECO:0007669"/>
    <property type="project" value="UniProtKB-KW"/>
</dbReference>
<reference evidence="11" key="1">
    <citation type="submission" date="2022-10" db="EMBL/GenBank/DDBJ databases">
        <title>Genome assembly of Pristionchus species.</title>
        <authorList>
            <person name="Yoshida K."/>
            <person name="Sommer R.J."/>
        </authorList>
    </citation>
    <scope>NUCLEOTIDE SEQUENCE [LARGE SCALE GENOMIC DNA]</scope>
    <source>
        <strain evidence="11">RS5460</strain>
    </source>
</reference>
<feature type="compositionally biased region" description="Basic and acidic residues" evidence="8">
    <location>
        <begin position="18"/>
        <end position="42"/>
    </location>
</feature>
<dbReference type="GO" id="GO:0032259">
    <property type="term" value="P:methylation"/>
    <property type="evidence" value="ECO:0007669"/>
    <property type="project" value="UniProtKB-KW"/>
</dbReference>
<evidence type="ECO:0000256" key="6">
    <source>
        <dbReference type="ARBA" id="ARBA00022723"/>
    </source>
</evidence>
<protein>
    <recommendedName>
        <fullName evidence="9">SET domain-containing protein</fullName>
    </recommendedName>
</protein>
<feature type="domain" description="SET" evidence="9">
    <location>
        <begin position="345"/>
        <end position="490"/>
    </location>
</feature>
<dbReference type="PANTHER" id="PTHR46223:SF3">
    <property type="entry name" value="HISTONE-LYSINE N-METHYLTRANSFERASE SET-23"/>
    <property type="match status" value="1"/>
</dbReference>
<dbReference type="Proteomes" id="UP001328107">
    <property type="component" value="Unassembled WGS sequence"/>
</dbReference>
<evidence type="ECO:0000313" key="11">
    <source>
        <dbReference type="Proteomes" id="UP001328107"/>
    </source>
</evidence>
<proteinExistence type="predicted"/>
<evidence type="ECO:0000256" key="5">
    <source>
        <dbReference type="ARBA" id="ARBA00022691"/>
    </source>
</evidence>
<keyword evidence="4" id="KW-0808">Transferase</keyword>
<feature type="region of interest" description="Disordered" evidence="8">
    <location>
        <begin position="1"/>
        <end position="48"/>
    </location>
</feature>
<evidence type="ECO:0000256" key="4">
    <source>
        <dbReference type="ARBA" id="ARBA00022679"/>
    </source>
</evidence>
<dbReference type="InterPro" id="IPR046341">
    <property type="entry name" value="SET_dom_sf"/>
</dbReference>
<feature type="compositionally biased region" description="Acidic residues" evidence="8">
    <location>
        <begin position="531"/>
        <end position="549"/>
    </location>
</feature>